<dbReference type="Proteomes" id="UP000234681">
    <property type="component" value="Chromosome 9"/>
</dbReference>
<feature type="non-terminal residue" evidence="2">
    <location>
        <position position="64"/>
    </location>
</feature>
<name>A6JQI8_RAT</name>
<feature type="region of interest" description="Disordered" evidence="1">
    <location>
        <begin position="33"/>
        <end position="64"/>
    </location>
</feature>
<evidence type="ECO:0000313" key="3">
    <source>
        <dbReference type="Proteomes" id="UP000234681"/>
    </source>
</evidence>
<accession>A6JQI8</accession>
<reference evidence="2 3" key="1">
    <citation type="submission" date="2005-09" db="EMBL/GenBank/DDBJ databases">
        <authorList>
            <person name="Mural R.J."/>
            <person name="Li P.W."/>
            <person name="Adams M.D."/>
            <person name="Amanatides P.G."/>
            <person name="Baden-Tillson H."/>
            <person name="Barnstead M."/>
            <person name="Chin S.H."/>
            <person name="Dew I."/>
            <person name="Evans C.A."/>
            <person name="Ferriera S."/>
            <person name="Flanigan M."/>
            <person name="Fosler C."/>
            <person name="Glodek A."/>
            <person name="Gu Z."/>
            <person name="Holt R.A."/>
            <person name="Jennings D."/>
            <person name="Kraft C.L."/>
            <person name="Lu F."/>
            <person name="Nguyen T."/>
            <person name="Nusskern D.R."/>
            <person name="Pfannkoch C.M."/>
            <person name="Sitter C."/>
            <person name="Sutton G.G."/>
            <person name="Venter J.C."/>
            <person name="Wang Z."/>
            <person name="Woodage T."/>
            <person name="Zheng X.H."/>
            <person name="Zhong F."/>
        </authorList>
    </citation>
    <scope>NUCLEOTIDE SEQUENCE [LARGE SCALE GENOMIC DNA]</scope>
    <source>
        <strain>BN</strain>
        <strain evidence="3">Sprague-Dawley</strain>
    </source>
</reference>
<gene>
    <name evidence="2" type="ORF">rCG_55607</name>
</gene>
<evidence type="ECO:0000256" key="1">
    <source>
        <dbReference type="SAM" id="MobiDB-lite"/>
    </source>
</evidence>
<proteinExistence type="predicted"/>
<dbReference type="EMBL" id="CH473997">
    <property type="protein sequence ID" value="EDL92100.1"/>
    <property type="molecule type" value="Genomic_DNA"/>
</dbReference>
<organism evidence="2 3">
    <name type="scientific">Rattus norvegicus</name>
    <name type="common">Rat</name>
    <dbReference type="NCBI Taxonomy" id="10116"/>
    <lineage>
        <taxon>Eukaryota</taxon>
        <taxon>Metazoa</taxon>
        <taxon>Chordata</taxon>
        <taxon>Craniata</taxon>
        <taxon>Vertebrata</taxon>
        <taxon>Euteleostomi</taxon>
        <taxon>Mammalia</taxon>
        <taxon>Eutheria</taxon>
        <taxon>Euarchontoglires</taxon>
        <taxon>Glires</taxon>
        <taxon>Rodentia</taxon>
        <taxon>Myomorpha</taxon>
        <taxon>Muroidea</taxon>
        <taxon>Muridae</taxon>
        <taxon>Murinae</taxon>
        <taxon>Rattus</taxon>
    </lineage>
</organism>
<evidence type="ECO:0000313" key="2">
    <source>
        <dbReference type="EMBL" id="EDL92100.1"/>
    </source>
</evidence>
<sequence length="64" mass="7030">MQTGITLEELGVPHLYPKEASRRLLRFSLLPDSDSSGADTSLEEAEWPSCNLTREASGDTGKHQ</sequence>
<dbReference type="AlphaFoldDB" id="A6JQI8"/>
<protein>
    <submittedName>
        <fullName evidence="2">RCG55607</fullName>
    </submittedName>
</protein>